<dbReference type="InterPro" id="IPR001680">
    <property type="entry name" value="WD40_rpt"/>
</dbReference>
<proteinExistence type="predicted"/>
<dbReference type="PROSITE" id="PS00678">
    <property type="entry name" value="WD_REPEATS_1"/>
    <property type="match status" value="1"/>
</dbReference>
<dbReference type="Gramene" id="rna-gnl|WGS:NBSK|LSAT_6X82540_mrna">
    <property type="protein sequence ID" value="cds-PLY67242.1"/>
    <property type="gene ID" value="gene-LSAT_6X82540"/>
</dbReference>
<feature type="repeat" description="WD" evidence="3">
    <location>
        <begin position="315"/>
        <end position="355"/>
    </location>
</feature>
<dbReference type="CDD" id="cd00200">
    <property type="entry name" value="WD40"/>
    <property type="match status" value="1"/>
</dbReference>
<evidence type="ECO:0000256" key="4">
    <source>
        <dbReference type="SAM" id="MobiDB-lite"/>
    </source>
</evidence>
<dbReference type="InterPro" id="IPR040324">
    <property type="entry name" value="WDR44/Dgr2"/>
</dbReference>
<sequence>MKMSCCSEIEDDFFDAREVFVSMSDSDSERYSDDCCTSGYKYDSWIGNLDSVDERRNKFIRSIGLSSKWLVRDEESDETSDEKTENPKPAADQQIPDLEDAFLIRQPSLSIWSNPTIELPKPDLVIENFQEESSMNQSFDFGLSSSSQKETINSSLLDRRKKVKKGWLHKLNIISRLTDHESESTVSNGATCTLSVPVHTNKKKSKELSSLYATQDFEAHKGSISVLKFSHDGRYLASAGDDGIVKIWEISEHDDPRKYEIKGNDTSSLYFSSNHLSELAPIKEKNRRIRKSSDLACVIIPPKVFRISEKPVHEFHGHEGEILSLSWSKSGCLLSSSVDKTVRMWKIGYDECLKVFTHNNYVTCVEFNPVDENYVITGSIDGKIRIWEARRSQVIDWIEIRDLVTAICYYANGKGCIVGTLDGNCSFYDIIDKRLHLDAQICVMSKKKWPRRITGFQFCPTDARKVIVSSADSQIRVLCGINVVGKFKGNRSSGSQKSASFTADGKHIVSAGDDSNIYIWNHVSSDKLDAKPKSNVSYETFFSQDASVAIPWCGIKTIAAAFPSPRLINTADVPPRSRIDSPRIPSSGINRSHFLDSLLKTPATWPAEALPHQTQVCVSPSMRKSEYRFLRSAYRNTFVAPHTWGLVIVAAGLDGRIRTYVNYGLPVRV</sequence>
<feature type="repeat" description="WD" evidence="3">
    <location>
        <begin position="217"/>
        <end position="258"/>
    </location>
</feature>
<dbReference type="EMBL" id="NBSK02000006">
    <property type="protein sequence ID" value="KAJ0201701.1"/>
    <property type="molecule type" value="Genomic_DNA"/>
</dbReference>
<dbReference type="AlphaFoldDB" id="A0A9R1VBI2"/>
<dbReference type="SUPFAM" id="SSF50978">
    <property type="entry name" value="WD40 repeat-like"/>
    <property type="match status" value="1"/>
</dbReference>
<reference evidence="5 6" key="1">
    <citation type="journal article" date="2017" name="Nat. Commun.">
        <title>Genome assembly with in vitro proximity ligation data and whole-genome triplication in lettuce.</title>
        <authorList>
            <person name="Reyes-Chin-Wo S."/>
            <person name="Wang Z."/>
            <person name="Yang X."/>
            <person name="Kozik A."/>
            <person name="Arikit S."/>
            <person name="Song C."/>
            <person name="Xia L."/>
            <person name="Froenicke L."/>
            <person name="Lavelle D.O."/>
            <person name="Truco M.J."/>
            <person name="Xia R."/>
            <person name="Zhu S."/>
            <person name="Xu C."/>
            <person name="Xu H."/>
            <person name="Xu X."/>
            <person name="Cox K."/>
            <person name="Korf I."/>
            <person name="Meyers B.C."/>
            <person name="Michelmore R.W."/>
        </authorList>
    </citation>
    <scope>NUCLEOTIDE SEQUENCE [LARGE SCALE GENOMIC DNA]</scope>
    <source>
        <strain evidence="6">cv. Salinas</strain>
        <tissue evidence="5">Seedlings</tissue>
    </source>
</reference>
<evidence type="ECO:0008006" key="7">
    <source>
        <dbReference type="Google" id="ProtNLM"/>
    </source>
</evidence>
<dbReference type="PANTHER" id="PTHR14221:SF45">
    <property type="entry name" value="TRANSCRIPTION FACTOR WD40-LIKE FAMILY"/>
    <property type="match status" value="1"/>
</dbReference>
<dbReference type="Proteomes" id="UP000235145">
    <property type="component" value="Unassembled WGS sequence"/>
</dbReference>
<evidence type="ECO:0000256" key="2">
    <source>
        <dbReference type="ARBA" id="ARBA00022737"/>
    </source>
</evidence>
<dbReference type="InterPro" id="IPR019775">
    <property type="entry name" value="WD40_repeat_CS"/>
</dbReference>
<evidence type="ECO:0000313" key="5">
    <source>
        <dbReference type="EMBL" id="KAJ0201701.1"/>
    </source>
</evidence>
<dbReference type="Pfam" id="PF00400">
    <property type="entry name" value="WD40"/>
    <property type="match status" value="4"/>
</dbReference>
<dbReference type="PROSITE" id="PS50294">
    <property type="entry name" value="WD_REPEATS_REGION"/>
    <property type="match status" value="3"/>
</dbReference>
<keyword evidence="2" id="KW-0677">Repeat</keyword>
<dbReference type="PANTHER" id="PTHR14221">
    <property type="entry name" value="WD REPEAT DOMAIN 44"/>
    <property type="match status" value="1"/>
</dbReference>
<keyword evidence="6" id="KW-1185">Reference proteome</keyword>
<dbReference type="Gene3D" id="2.130.10.10">
    <property type="entry name" value="YVTN repeat-like/Quinoprotein amine dehydrogenase"/>
    <property type="match status" value="1"/>
</dbReference>
<evidence type="ECO:0000256" key="3">
    <source>
        <dbReference type="PROSITE-ProRule" id="PRU00221"/>
    </source>
</evidence>
<accession>A0A9R1VBI2</accession>
<evidence type="ECO:0000256" key="1">
    <source>
        <dbReference type="ARBA" id="ARBA00022574"/>
    </source>
</evidence>
<gene>
    <name evidence="5" type="ORF">LSAT_V11C600329950</name>
</gene>
<feature type="region of interest" description="Disordered" evidence="4">
    <location>
        <begin position="74"/>
        <end position="95"/>
    </location>
</feature>
<dbReference type="OrthoDB" id="408728at2759"/>
<dbReference type="PRINTS" id="PR00320">
    <property type="entry name" value="GPROTEINBRPT"/>
</dbReference>
<dbReference type="PROSITE" id="PS50082">
    <property type="entry name" value="WD_REPEATS_2"/>
    <property type="match status" value="4"/>
</dbReference>
<protein>
    <recommendedName>
        <fullName evidence="7">Anaphase-promoting complex subunit 4 WD40 domain-containing protein</fullName>
    </recommendedName>
</protein>
<feature type="repeat" description="WD" evidence="3">
    <location>
        <begin position="355"/>
        <end position="397"/>
    </location>
</feature>
<keyword evidence="1 3" id="KW-0853">WD repeat</keyword>
<dbReference type="InterPro" id="IPR020472">
    <property type="entry name" value="WD40_PAC1"/>
</dbReference>
<name>A0A9R1VBI2_LACSA</name>
<feature type="repeat" description="WD" evidence="3">
    <location>
        <begin position="498"/>
        <end position="530"/>
    </location>
</feature>
<dbReference type="InterPro" id="IPR036322">
    <property type="entry name" value="WD40_repeat_dom_sf"/>
</dbReference>
<comment type="caution">
    <text evidence="5">The sequence shown here is derived from an EMBL/GenBank/DDBJ whole genome shotgun (WGS) entry which is preliminary data.</text>
</comment>
<dbReference type="SMART" id="SM00320">
    <property type="entry name" value="WD40"/>
    <property type="match status" value="6"/>
</dbReference>
<evidence type="ECO:0000313" key="6">
    <source>
        <dbReference type="Proteomes" id="UP000235145"/>
    </source>
</evidence>
<dbReference type="InterPro" id="IPR015943">
    <property type="entry name" value="WD40/YVTN_repeat-like_dom_sf"/>
</dbReference>
<organism evidence="5 6">
    <name type="scientific">Lactuca sativa</name>
    <name type="common">Garden lettuce</name>
    <dbReference type="NCBI Taxonomy" id="4236"/>
    <lineage>
        <taxon>Eukaryota</taxon>
        <taxon>Viridiplantae</taxon>
        <taxon>Streptophyta</taxon>
        <taxon>Embryophyta</taxon>
        <taxon>Tracheophyta</taxon>
        <taxon>Spermatophyta</taxon>
        <taxon>Magnoliopsida</taxon>
        <taxon>eudicotyledons</taxon>
        <taxon>Gunneridae</taxon>
        <taxon>Pentapetalae</taxon>
        <taxon>asterids</taxon>
        <taxon>campanulids</taxon>
        <taxon>Asterales</taxon>
        <taxon>Asteraceae</taxon>
        <taxon>Cichorioideae</taxon>
        <taxon>Cichorieae</taxon>
        <taxon>Lactucinae</taxon>
        <taxon>Lactuca</taxon>
    </lineage>
</organism>